<evidence type="ECO:0000313" key="4">
    <source>
        <dbReference type="Proteomes" id="UP001337305"/>
    </source>
</evidence>
<evidence type="ECO:0000256" key="1">
    <source>
        <dbReference type="PROSITE-ProRule" id="PRU00169"/>
    </source>
</evidence>
<dbReference type="PROSITE" id="PS50110">
    <property type="entry name" value="RESPONSE_REGULATORY"/>
    <property type="match status" value="1"/>
</dbReference>
<organism evidence="3 4">
    <name type="scientific">Flavivirga spongiicola</name>
    <dbReference type="NCBI Taxonomy" id="421621"/>
    <lineage>
        <taxon>Bacteria</taxon>
        <taxon>Pseudomonadati</taxon>
        <taxon>Bacteroidota</taxon>
        <taxon>Flavobacteriia</taxon>
        <taxon>Flavobacteriales</taxon>
        <taxon>Flavobacteriaceae</taxon>
        <taxon>Flavivirga</taxon>
    </lineage>
</organism>
<feature type="domain" description="Response regulatory" evidence="2">
    <location>
        <begin position="13"/>
        <end position="139"/>
    </location>
</feature>
<keyword evidence="1" id="KW-0597">Phosphoprotein</keyword>
<proteinExistence type="predicted"/>
<sequence length="144" mass="16777">MNRNRAIENKVDCILLIDDDKATNFFNKLIIEKMNLAKQVYIAENGQKALEFLKLTVEGEYPQPNLIFLDINMPVMNGWEFLMEYKKLDVSKKDIKIVMLTTSSNPNDEKKAERIEEVSSFKKKPLSKPTVNKIFEDYFPIHST</sequence>
<protein>
    <submittedName>
        <fullName evidence="3">Response regulator</fullName>
    </submittedName>
</protein>
<dbReference type="InterPro" id="IPR011006">
    <property type="entry name" value="CheY-like_superfamily"/>
</dbReference>
<dbReference type="PANTHER" id="PTHR44520">
    <property type="entry name" value="RESPONSE REGULATOR RCP1-RELATED"/>
    <property type="match status" value="1"/>
</dbReference>
<reference evidence="3 4" key="1">
    <citation type="submission" date="2022-09" db="EMBL/GenBank/DDBJ databases">
        <title>Genome sequencing of Flavivirga sp. MEBiC05379.</title>
        <authorList>
            <person name="Oh H.-M."/>
            <person name="Kwon K.K."/>
            <person name="Park M.J."/>
            <person name="Yang S.-H."/>
        </authorList>
    </citation>
    <scope>NUCLEOTIDE SEQUENCE [LARGE SCALE GENOMIC DNA]</scope>
    <source>
        <strain evidence="3 4">MEBiC05379</strain>
    </source>
</reference>
<evidence type="ECO:0000259" key="2">
    <source>
        <dbReference type="PROSITE" id="PS50110"/>
    </source>
</evidence>
<name>A0ABU7XYB1_9FLAO</name>
<dbReference type="Gene3D" id="3.40.50.2300">
    <property type="match status" value="1"/>
</dbReference>
<keyword evidence="4" id="KW-1185">Reference proteome</keyword>
<dbReference type="SUPFAM" id="SSF52172">
    <property type="entry name" value="CheY-like"/>
    <property type="match status" value="1"/>
</dbReference>
<dbReference type="InterPro" id="IPR001789">
    <property type="entry name" value="Sig_transdc_resp-reg_receiver"/>
</dbReference>
<gene>
    <name evidence="3" type="ORF">N1F79_21580</name>
</gene>
<dbReference type="EMBL" id="JAODOP010000004">
    <property type="protein sequence ID" value="MEF3835731.1"/>
    <property type="molecule type" value="Genomic_DNA"/>
</dbReference>
<dbReference type="RefSeq" id="WP_303308011.1">
    <property type="nucleotide sequence ID" value="NZ_JAODOP010000004.1"/>
</dbReference>
<feature type="modified residue" description="4-aspartylphosphate" evidence="1">
    <location>
        <position position="70"/>
    </location>
</feature>
<dbReference type="SMART" id="SM00448">
    <property type="entry name" value="REC"/>
    <property type="match status" value="1"/>
</dbReference>
<comment type="caution">
    <text evidence="3">The sequence shown here is derived from an EMBL/GenBank/DDBJ whole genome shotgun (WGS) entry which is preliminary data.</text>
</comment>
<accession>A0ABU7XYB1</accession>
<dbReference type="Proteomes" id="UP001337305">
    <property type="component" value="Unassembled WGS sequence"/>
</dbReference>
<dbReference type="InterPro" id="IPR052893">
    <property type="entry name" value="TCS_response_regulator"/>
</dbReference>
<evidence type="ECO:0000313" key="3">
    <source>
        <dbReference type="EMBL" id="MEF3835731.1"/>
    </source>
</evidence>
<dbReference type="PANTHER" id="PTHR44520:SF2">
    <property type="entry name" value="RESPONSE REGULATOR RCP1"/>
    <property type="match status" value="1"/>
</dbReference>
<dbReference type="Pfam" id="PF00072">
    <property type="entry name" value="Response_reg"/>
    <property type="match status" value="1"/>
</dbReference>